<dbReference type="GeneID" id="106176022"/>
<accession>A0A1S3JUC2</accession>
<dbReference type="PANTHER" id="PTHR21584">
    <property type="entry name" value="DIFFERENTIAL DISPLAY AND ACTIVATED BY P53 DDA3 /G2 S PHASE EXPRESSED 1"/>
    <property type="match status" value="1"/>
</dbReference>
<feature type="compositionally biased region" description="Polar residues" evidence="5">
    <location>
        <begin position="596"/>
        <end position="612"/>
    </location>
</feature>
<dbReference type="GO" id="GO:0015630">
    <property type="term" value="C:microtubule cytoskeleton"/>
    <property type="evidence" value="ECO:0007669"/>
    <property type="project" value="TreeGrafter"/>
</dbReference>
<feature type="region of interest" description="Disordered" evidence="5">
    <location>
        <begin position="327"/>
        <end position="375"/>
    </location>
</feature>
<dbReference type="Proteomes" id="UP000085678">
    <property type="component" value="Unplaced"/>
</dbReference>
<keyword evidence="4" id="KW-0206">Cytoskeleton</keyword>
<feature type="region of interest" description="Disordered" evidence="5">
    <location>
        <begin position="1"/>
        <end position="91"/>
    </location>
</feature>
<evidence type="ECO:0000259" key="6">
    <source>
        <dbReference type="Pfam" id="PF15259"/>
    </source>
</evidence>
<feature type="compositionally biased region" description="Polar residues" evidence="5">
    <location>
        <begin position="451"/>
        <end position="461"/>
    </location>
</feature>
<dbReference type="Pfam" id="PF15259">
    <property type="entry name" value="GTSE1_N"/>
    <property type="match status" value="1"/>
</dbReference>
<feature type="compositionally biased region" description="Low complexity" evidence="5">
    <location>
        <begin position="510"/>
        <end position="526"/>
    </location>
</feature>
<keyword evidence="2" id="KW-0963">Cytoplasm</keyword>
<feature type="region of interest" description="Disordered" evidence="5">
    <location>
        <begin position="105"/>
        <end position="127"/>
    </location>
</feature>
<feature type="region of interest" description="Disordered" evidence="5">
    <location>
        <begin position="391"/>
        <end position="644"/>
    </location>
</feature>
<evidence type="ECO:0000313" key="7">
    <source>
        <dbReference type="Proteomes" id="UP000085678"/>
    </source>
</evidence>
<feature type="compositionally biased region" description="Low complexity" evidence="5">
    <location>
        <begin position="541"/>
        <end position="578"/>
    </location>
</feature>
<feature type="region of interest" description="Disordered" evidence="5">
    <location>
        <begin position="185"/>
        <end position="204"/>
    </location>
</feature>
<feature type="compositionally biased region" description="Polar residues" evidence="5">
    <location>
        <begin position="395"/>
        <end position="412"/>
    </location>
</feature>
<evidence type="ECO:0000256" key="2">
    <source>
        <dbReference type="ARBA" id="ARBA00022490"/>
    </source>
</evidence>
<dbReference type="InParanoid" id="A0A1S3JUC2"/>
<evidence type="ECO:0000256" key="5">
    <source>
        <dbReference type="SAM" id="MobiDB-lite"/>
    </source>
</evidence>
<dbReference type="PANTHER" id="PTHR21584:SF9">
    <property type="entry name" value="G2 AND S PHASE-EXPRESSED PROTEIN 1 N-TERMINAL DOMAIN-CONTAINING PROTEIN"/>
    <property type="match status" value="1"/>
</dbReference>
<sequence>MDTTTNLQEGSSNCPVALLVDLSSATESPESPEKTEGKKASTTESENSFQSESQKNTQAEALQLMNIENCENIESSRSSEKEGPQKMQMEDLLKEDIKLLDHEEFDFDLPVSPSTSPEKEQVEEMDDEDEVFFGPVGFKETIVSVTVTSSESAAIKPLSPLRPDQMVALFKEANTVACAIDMHSKKEQKKAGNKASPATTKTPSLIDQLDSVLKVRQSEAVKSPGSPLRRQGTFTVNSSPLHMLPQSKRENLPVIDKNGMEIKEATGGSTTQLQDGVAARALRAREKLNQSLTTRETTAVNGDGIAATSNGAATECSDGVIGSRLTKRKLPQMKSKLQKPTPTYSQRERHDSDSSASSVCSNISNCSNSSQRSGLKAPTIKTKLALLKPGEIQKKSLSMNKSCSKPGMSQSGPMKATKAVSGIKKNSPADNTRSSLVSNSSRLNRSVVSTPGSASAANSAKSILGRQSGLNQPRSSSAGSFHSTPVKPEKQFLPKRLAAQQAKDSPATPPRTSSSNSSILSSTPSSVRNNRRSMLPTPSKRLASSRMSSAGSSMLQSPQSGRSGSSSSVFSSRSVSSSCTSPRADENQPPAKRRSLLQTPSFGQSVFDSPQGFQPRKSLVQHTPLHGAKSNVKPPSRWSPIRKRKALSLEDEAIQCTKRTK</sequence>
<dbReference type="InterPro" id="IPR032768">
    <property type="entry name" value="GTSE1_N"/>
</dbReference>
<gene>
    <name evidence="8" type="primary">LOC106176022</name>
</gene>
<evidence type="ECO:0000256" key="4">
    <source>
        <dbReference type="ARBA" id="ARBA00023212"/>
    </source>
</evidence>
<keyword evidence="7" id="KW-1185">Reference proteome</keyword>
<feature type="compositionally biased region" description="Low complexity" evidence="5">
    <location>
        <begin position="354"/>
        <end position="373"/>
    </location>
</feature>
<feature type="compositionally biased region" description="Basic and acidic residues" evidence="5">
    <location>
        <begin position="31"/>
        <end position="41"/>
    </location>
</feature>
<protein>
    <submittedName>
        <fullName evidence="8">G2 and S phase-expressed protein 1 isoform X1</fullName>
    </submittedName>
</protein>
<reference evidence="8" key="1">
    <citation type="submission" date="2025-08" db="UniProtKB">
        <authorList>
            <consortium name="RefSeq"/>
        </authorList>
    </citation>
    <scope>IDENTIFICATION</scope>
    <source>
        <tissue evidence="8">Gonads</tissue>
    </source>
</reference>
<feature type="compositionally biased region" description="Polar residues" evidence="5">
    <location>
        <begin position="468"/>
        <end position="483"/>
    </location>
</feature>
<name>A0A1S3JUC2_LINAN</name>
<evidence type="ECO:0000313" key="8">
    <source>
        <dbReference type="RefSeq" id="XP_013413684.1"/>
    </source>
</evidence>
<feature type="region of interest" description="Disordered" evidence="5">
    <location>
        <begin position="220"/>
        <end position="241"/>
    </location>
</feature>
<organism evidence="7 8">
    <name type="scientific">Lingula anatina</name>
    <name type="common">Brachiopod</name>
    <name type="synonym">Lingula unguis</name>
    <dbReference type="NCBI Taxonomy" id="7574"/>
    <lineage>
        <taxon>Eukaryota</taxon>
        <taxon>Metazoa</taxon>
        <taxon>Spiralia</taxon>
        <taxon>Lophotrochozoa</taxon>
        <taxon>Brachiopoda</taxon>
        <taxon>Linguliformea</taxon>
        <taxon>Lingulata</taxon>
        <taxon>Lingulida</taxon>
        <taxon>Linguloidea</taxon>
        <taxon>Lingulidae</taxon>
        <taxon>Lingula</taxon>
    </lineage>
</organism>
<evidence type="ECO:0000256" key="3">
    <source>
        <dbReference type="ARBA" id="ARBA00022553"/>
    </source>
</evidence>
<dbReference type="RefSeq" id="XP_013413684.1">
    <property type="nucleotide sequence ID" value="XM_013558230.2"/>
</dbReference>
<evidence type="ECO:0000256" key="1">
    <source>
        <dbReference type="ARBA" id="ARBA00004245"/>
    </source>
</evidence>
<feature type="compositionally biased region" description="Polar residues" evidence="5">
    <location>
        <begin position="42"/>
        <end position="60"/>
    </location>
</feature>
<comment type="subcellular location">
    <subcellularLocation>
        <location evidence="1">Cytoplasm</location>
        <location evidence="1">Cytoskeleton</location>
    </subcellularLocation>
</comment>
<dbReference type="OrthoDB" id="10072587at2759"/>
<keyword evidence="3" id="KW-0597">Phosphoprotein</keyword>
<feature type="compositionally biased region" description="Basic and acidic residues" evidence="5">
    <location>
        <begin position="77"/>
        <end position="91"/>
    </location>
</feature>
<dbReference type="GO" id="GO:0008017">
    <property type="term" value="F:microtubule binding"/>
    <property type="evidence" value="ECO:0007669"/>
    <property type="project" value="TreeGrafter"/>
</dbReference>
<proteinExistence type="predicted"/>
<dbReference type="InterPro" id="IPR026657">
    <property type="entry name" value="DDA3/GTSE-1"/>
</dbReference>
<dbReference type="AlphaFoldDB" id="A0A1S3JUC2"/>
<feature type="domain" description="G2 and S phase-expressed protein 1 N-terminal" evidence="6">
    <location>
        <begin position="98"/>
        <end position="238"/>
    </location>
</feature>
<dbReference type="KEGG" id="lak:106176022"/>
<feature type="compositionally biased region" description="Polar residues" evidence="5">
    <location>
        <begin position="1"/>
        <end position="14"/>
    </location>
</feature>
<feature type="compositionally biased region" description="Low complexity" evidence="5">
    <location>
        <begin position="431"/>
        <end position="450"/>
    </location>
</feature>